<name>A0AAD7S8K6_9TELE</name>
<evidence type="ECO:0000313" key="3">
    <source>
        <dbReference type="Proteomes" id="UP001221898"/>
    </source>
</evidence>
<protein>
    <submittedName>
        <fullName evidence="2">Uncharacterized protein</fullName>
    </submittedName>
</protein>
<feature type="transmembrane region" description="Helical" evidence="1">
    <location>
        <begin position="71"/>
        <end position="89"/>
    </location>
</feature>
<organism evidence="2 3">
    <name type="scientific">Aldrovandia affinis</name>
    <dbReference type="NCBI Taxonomy" id="143900"/>
    <lineage>
        <taxon>Eukaryota</taxon>
        <taxon>Metazoa</taxon>
        <taxon>Chordata</taxon>
        <taxon>Craniata</taxon>
        <taxon>Vertebrata</taxon>
        <taxon>Euteleostomi</taxon>
        <taxon>Actinopterygii</taxon>
        <taxon>Neopterygii</taxon>
        <taxon>Teleostei</taxon>
        <taxon>Notacanthiformes</taxon>
        <taxon>Halosauridae</taxon>
        <taxon>Aldrovandia</taxon>
    </lineage>
</organism>
<evidence type="ECO:0000313" key="2">
    <source>
        <dbReference type="EMBL" id="KAJ8397955.1"/>
    </source>
</evidence>
<keyword evidence="1" id="KW-0812">Transmembrane</keyword>
<keyword evidence="3" id="KW-1185">Reference proteome</keyword>
<evidence type="ECO:0000256" key="1">
    <source>
        <dbReference type="SAM" id="Phobius"/>
    </source>
</evidence>
<gene>
    <name evidence="2" type="ORF">AAFF_G00433020</name>
</gene>
<proteinExistence type="predicted"/>
<keyword evidence="1" id="KW-0472">Membrane</keyword>
<dbReference type="Proteomes" id="UP001221898">
    <property type="component" value="Unassembled WGS sequence"/>
</dbReference>
<reference evidence="2" key="1">
    <citation type="journal article" date="2023" name="Science">
        <title>Genome structures resolve the early diversification of teleost fishes.</title>
        <authorList>
            <person name="Parey E."/>
            <person name="Louis A."/>
            <person name="Montfort J."/>
            <person name="Bouchez O."/>
            <person name="Roques C."/>
            <person name="Iampietro C."/>
            <person name="Lluch J."/>
            <person name="Castinel A."/>
            <person name="Donnadieu C."/>
            <person name="Desvignes T."/>
            <person name="Floi Bucao C."/>
            <person name="Jouanno E."/>
            <person name="Wen M."/>
            <person name="Mejri S."/>
            <person name="Dirks R."/>
            <person name="Jansen H."/>
            <person name="Henkel C."/>
            <person name="Chen W.J."/>
            <person name="Zahm M."/>
            <person name="Cabau C."/>
            <person name="Klopp C."/>
            <person name="Thompson A.W."/>
            <person name="Robinson-Rechavi M."/>
            <person name="Braasch I."/>
            <person name="Lecointre G."/>
            <person name="Bobe J."/>
            <person name="Postlethwait J.H."/>
            <person name="Berthelot C."/>
            <person name="Roest Crollius H."/>
            <person name="Guiguen Y."/>
        </authorList>
    </citation>
    <scope>NUCLEOTIDE SEQUENCE</scope>
    <source>
        <strain evidence="2">NC1722</strain>
    </source>
</reference>
<keyword evidence="1" id="KW-1133">Transmembrane helix</keyword>
<dbReference type="AlphaFoldDB" id="A0AAD7S8K6"/>
<dbReference type="EMBL" id="JAINUG010000094">
    <property type="protein sequence ID" value="KAJ8397955.1"/>
    <property type="molecule type" value="Genomic_DNA"/>
</dbReference>
<accession>A0AAD7S8K6</accession>
<comment type="caution">
    <text evidence="2">The sequence shown here is derived from an EMBL/GenBank/DDBJ whole genome shotgun (WGS) entry which is preliminary data.</text>
</comment>
<sequence>MWRCHDLILLQACDFQYQQHLAGVALGRWACNGGLRLWSGAPEGDIPAGLPFLPCGSKRLRSGDLPFVPGLSLRSMLIAAAALVLCLLFEEQRGRGE</sequence>